<sequence>MVPTCARRCISAANGTGGAFSGPYSHAGTLAVLCRRAALPRRKRVGLVRNSVAACWRRGTRSAGRLWAVTRTARGV</sequence>
<dbReference type="AlphaFoldDB" id="A0AA40F851"/>
<dbReference type="EMBL" id="JAUKUD010000001">
    <property type="protein sequence ID" value="KAK0752767.1"/>
    <property type="molecule type" value="Genomic_DNA"/>
</dbReference>
<accession>A0AA40F851</accession>
<comment type="caution">
    <text evidence="1">The sequence shown here is derived from an EMBL/GenBank/DDBJ whole genome shotgun (WGS) entry which is preliminary data.</text>
</comment>
<evidence type="ECO:0000313" key="1">
    <source>
        <dbReference type="EMBL" id="KAK0752767.1"/>
    </source>
</evidence>
<organism evidence="1 2">
    <name type="scientific">Schizothecium vesticola</name>
    <dbReference type="NCBI Taxonomy" id="314040"/>
    <lineage>
        <taxon>Eukaryota</taxon>
        <taxon>Fungi</taxon>
        <taxon>Dikarya</taxon>
        <taxon>Ascomycota</taxon>
        <taxon>Pezizomycotina</taxon>
        <taxon>Sordariomycetes</taxon>
        <taxon>Sordariomycetidae</taxon>
        <taxon>Sordariales</taxon>
        <taxon>Schizotheciaceae</taxon>
        <taxon>Schizothecium</taxon>
    </lineage>
</organism>
<keyword evidence="2" id="KW-1185">Reference proteome</keyword>
<protein>
    <submittedName>
        <fullName evidence="1">Uncharacterized protein</fullName>
    </submittedName>
</protein>
<proteinExistence type="predicted"/>
<dbReference type="Proteomes" id="UP001172155">
    <property type="component" value="Unassembled WGS sequence"/>
</dbReference>
<gene>
    <name evidence="1" type="ORF">B0T18DRAFT_395356</name>
</gene>
<evidence type="ECO:0000313" key="2">
    <source>
        <dbReference type="Proteomes" id="UP001172155"/>
    </source>
</evidence>
<reference evidence="1" key="1">
    <citation type="submission" date="2023-06" db="EMBL/GenBank/DDBJ databases">
        <title>Genome-scale phylogeny and comparative genomics of the fungal order Sordariales.</title>
        <authorList>
            <consortium name="Lawrence Berkeley National Laboratory"/>
            <person name="Hensen N."/>
            <person name="Bonometti L."/>
            <person name="Westerberg I."/>
            <person name="Brannstrom I.O."/>
            <person name="Guillou S."/>
            <person name="Cros-Aarteil S."/>
            <person name="Calhoun S."/>
            <person name="Haridas S."/>
            <person name="Kuo A."/>
            <person name="Mondo S."/>
            <person name="Pangilinan J."/>
            <person name="Riley R."/>
            <person name="LaButti K."/>
            <person name="Andreopoulos B."/>
            <person name="Lipzen A."/>
            <person name="Chen C."/>
            <person name="Yanf M."/>
            <person name="Daum C."/>
            <person name="Ng V."/>
            <person name="Clum A."/>
            <person name="Steindorff A."/>
            <person name="Ohm R."/>
            <person name="Martin F."/>
            <person name="Silar P."/>
            <person name="Natvig D."/>
            <person name="Lalanne C."/>
            <person name="Gautier V."/>
            <person name="Ament-velasquez S.L."/>
            <person name="Kruys A."/>
            <person name="Hutchinson M.I."/>
            <person name="Powell A.J."/>
            <person name="Barry K."/>
            <person name="Miller A.N."/>
            <person name="Grigoriev I.V."/>
            <person name="Debuchy R."/>
            <person name="Gladieux P."/>
            <person name="Thoren M.H."/>
            <person name="Johannesson H."/>
        </authorList>
    </citation>
    <scope>NUCLEOTIDE SEQUENCE</scope>
    <source>
        <strain evidence="1">SMH3187-1</strain>
    </source>
</reference>
<name>A0AA40F851_9PEZI</name>